<gene>
    <name evidence="1" type="ORF">LCGC14_0547430</name>
</gene>
<evidence type="ECO:0000313" key="1">
    <source>
        <dbReference type="EMBL" id="KKN58940.1"/>
    </source>
</evidence>
<dbReference type="AlphaFoldDB" id="A0A0F9RR31"/>
<accession>A0A0F9RR31</accession>
<protein>
    <submittedName>
        <fullName evidence="1">Uncharacterized protein</fullName>
    </submittedName>
</protein>
<name>A0A0F9RR31_9ZZZZ</name>
<reference evidence="1" key="1">
    <citation type="journal article" date="2015" name="Nature">
        <title>Complex archaea that bridge the gap between prokaryotes and eukaryotes.</title>
        <authorList>
            <person name="Spang A."/>
            <person name="Saw J.H."/>
            <person name="Jorgensen S.L."/>
            <person name="Zaremba-Niedzwiedzka K."/>
            <person name="Martijn J."/>
            <person name="Lind A.E."/>
            <person name="van Eijk R."/>
            <person name="Schleper C."/>
            <person name="Guy L."/>
            <person name="Ettema T.J."/>
        </authorList>
    </citation>
    <scope>NUCLEOTIDE SEQUENCE</scope>
</reference>
<comment type="caution">
    <text evidence="1">The sequence shown here is derived from an EMBL/GenBank/DDBJ whole genome shotgun (WGS) entry which is preliminary data.</text>
</comment>
<dbReference type="EMBL" id="LAZR01000745">
    <property type="protein sequence ID" value="KKN58940.1"/>
    <property type="molecule type" value="Genomic_DNA"/>
</dbReference>
<organism evidence="1">
    <name type="scientific">marine sediment metagenome</name>
    <dbReference type="NCBI Taxonomy" id="412755"/>
    <lineage>
        <taxon>unclassified sequences</taxon>
        <taxon>metagenomes</taxon>
        <taxon>ecological metagenomes</taxon>
    </lineage>
</organism>
<sequence>MRIIKKKCIKCGRPFKTWDGPRFELSEHCLNCLSFVIGPPEKKQEKKDNVVHLDAYRKASNNA</sequence>
<proteinExistence type="predicted"/>